<dbReference type="PANTHER" id="PTHR43303:SF4">
    <property type="entry name" value="NADPH DEHYDROGENASE C23G7.10C-RELATED"/>
    <property type="match status" value="1"/>
</dbReference>
<dbReference type="InterPro" id="IPR013785">
    <property type="entry name" value="Aldolase_TIM"/>
</dbReference>
<gene>
    <name evidence="7" type="ORF">HIR71_05990</name>
</gene>
<accession>A0A7Y0LXH1</accession>
<dbReference type="GO" id="GO:0010181">
    <property type="term" value="F:FMN binding"/>
    <property type="evidence" value="ECO:0007669"/>
    <property type="project" value="InterPro"/>
</dbReference>
<evidence type="ECO:0000256" key="3">
    <source>
        <dbReference type="ARBA" id="ARBA00022643"/>
    </source>
</evidence>
<evidence type="ECO:0000256" key="2">
    <source>
        <dbReference type="ARBA" id="ARBA00022630"/>
    </source>
</evidence>
<evidence type="ECO:0000313" key="8">
    <source>
        <dbReference type="Proteomes" id="UP000562124"/>
    </source>
</evidence>
<dbReference type="SUPFAM" id="SSF51395">
    <property type="entry name" value="FMN-linked oxidoreductases"/>
    <property type="match status" value="1"/>
</dbReference>
<keyword evidence="5" id="KW-0560">Oxidoreductase</keyword>
<dbReference type="EMBL" id="JABCJJ010000006">
    <property type="protein sequence ID" value="NMR19775.1"/>
    <property type="molecule type" value="Genomic_DNA"/>
</dbReference>
<evidence type="ECO:0000256" key="4">
    <source>
        <dbReference type="ARBA" id="ARBA00022857"/>
    </source>
</evidence>
<name>A0A7Y0LXH1_CELFI</name>
<keyword evidence="8" id="KW-1185">Reference proteome</keyword>
<keyword evidence="2" id="KW-0285">Flavoprotein</keyword>
<dbReference type="AlphaFoldDB" id="A0A7Y0LXH1"/>
<evidence type="ECO:0000256" key="1">
    <source>
        <dbReference type="ARBA" id="ARBA00001917"/>
    </source>
</evidence>
<dbReference type="Proteomes" id="UP000562124">
    <property type="component" value="Unassembled WGS sequence"/>
</dbReference>
<dbReference type="GO" id="GO:0050661">
    <property type="term" value="F:NADP binding"/>
    <property type="evidence" value="ECO:0007669"/>
    <property type="project" value="InterPro"/>
</dbReference>
<dbReference type="InterPro" id="IPR044152">
    <property type="entry name" value="YqjM-like"/>
</dbReference>
<dbReference type="InterPro" id="IPR001155">
    <property type="entry name" value="OxRdtase_FMN_N"/>
</dbReference>
<proteinExistence type="predicted"/>
<dbReference type="GO" id="GO:0003959">
    <property type="term" value="F:NADPH dehydrogenase activity"/>
    <property type="evidence" value="ECO:0007669"/>
    <property type="project" value="InterPro"/>
</dbReference>
<protein>
    <submittedName>
        <fullName evidence="7">NADH:flavin oxidoreductase/NADH oxidase</fullName>
    </submittedName>
</protein>
<evidence type="ECO:0000259" key="6">
    <source>
        <dbReference type="Pfam" id="PF00724"/>
    </source>
</evidence>
<comment type="cofactor">
    <cofactor evidence="1">
        <name>FMN</name>
        <dbReference type="ChEBI" id="CHEBI:58210"/>
    </cofactor>
</comment>
<organism evidence="7 8">
    <name type="scientific">Cellulomonas fimi</name>
    <dbReference type="NCBI Taxonomy" id="1708"/>
    <lineage>
        <taxon>Bacteria</taxon>
        <taxon>Bacillati</taxon>
        <taxon>Actinomycetota</taxon>
        <taxon>Actinomycetes</taxon>
        <taxon>Micrococcales</taxon>
        <taxon>Cellulomonadaceae</taxon>
        <taxon>Cellulomonas</taxon>
    </lineage>
</organism>
<evidence type="ECO:0000256" key="5">
    <source>
        <dbReference type="ARBA" id="ARBA00023002"/>
    </source>
</evidence>
<comment type="caution">
    <text evidence="7">The sequence shown here is derived from an EMBL/GenBank/DDBJ whole genome shotgun (WGS) entry which is preliminary data.</text>
</comment>
<evidence type="ECO:0000313" key="7">
    <source>
        <dbReference type="EMBL" id="NMR19775.1"/>
    </source>
</evidence>
<reference evidence="7 8" key="1">
    <citation type="submission" date="2020-04" db="EMBL/GenBank/DDBJ databases">
        <title>Sequencing and Assembly of C. fimi.</title>
        <authorList>
            <person name="Ramsey A.R."/>
        </authorList>
    </citation>
    <scope>NUCLEOTIDE SEQUENCE [LARGE SCALE GENOMIC DNA]</scope>
    <source>
        <strain evidence="7 8">SB</strain>
    </source>
</reference>
<keyword evidence="4" id="KW-0521">NADP</keyword>
<keyword evidence="3" id="KW-0288">FMN</keyword>
<dbReference type="PANTHER" id="PTHR43303">
    <property type="entry name" value="NADPH DEHYDROGENASE C23G7.10C-RELATED"/>
    <property type="match status" value="1"/>
</dbReference>
<dbReference type="Gene3D" id="3.20.20.70">
    <property type="entry name" value="Aldolase class I"/>
    <property type="match status" value="1"/>
</dbReference>
<dbReference type="CDD" id="cd02932">
    <property type="entry name" value="OYE_YqiM_FMN"/>
    <property type="match status" value="1"/>
</dbReference>
<dbReference type="Pfam" id="PF00724">
    <property type="entry name" value="Oxidored_FMN"/>
    <property type="match status" value="1"/>
</dbReference>
<sequence>MLLRRRGRTVAAAQHHRCSGYCGARRAARRDGSRRGNARARRSVSPSVTSALFEPLTLRGATFRNRIWLAPMCQYSAVDGVPDDWHLVHLGARATGGFGLVLTEASAVVPDGRISPQDAGMWSDEQATAWARIVDFVHARGARVGMQLAHAGRKGSVHRPWSPARGTVPADEGGWTAVGPSASAFPGYAAPAAMTADDVAAVPRAFAAAARRADAAGFDVVEVHAAHGYLLHQFLSPLSNDRADEYGGSLRNRARLTLHVVDAVRAVWPERKPLLVRLSATDWVDGGLTVDDVTQVAKELSVRGVDLVDVSTGGNVPASVPVGPGYQVPAAEAIRSGSGLPVGAVGLITTPQQAEAVLTDGAADVVLLGRAALRDPMWPLRAAHELGVPPERAPWPDQYLRGAWG</sequence>
<feature type="domain" description="NADH:flavin oxidoreductase/NADH oxidase N-terminal" evidence="6">
    <location>
        <begin position="52"/>
        <end position="386"/>
    </location>
</feature>